<organism evidence="5 6">
    <name type="scientific">Coccomyxa subellipsoidea</name>
    <dbReference type="NCBI Taxonomy" id="248742"/>
    <lineage>
        <taxon>Eukaryota</taxon>
        <taxon>Viridiplantae</taxon>
        <taxon>Chlorophyta</taxon>
        <taxon>core chlorophytes</taxon>
        <taxon>Trebouxiophyceae</taxon>
        <taxon>Trebouxiophyceae incertae sedis</taxon>
        <taxon>Coccomyxaceae</taxon>
        <taxon>Coccomyxa</taxon>
    </lineage>
</organism>
<evidence type="ECO:0000313" key="5">
    <source>
        <dbReference type="EMBL" id="KAK9916882.1"/>
    </source>
</evidence>
<gene>
    <name evidence="5" type="ORF">WJX75_008277</name>
</gene>
<evidence type="ECO:0000256" key="1">
    <source>
        <dbReference type="ARBA" id="ARBA00004370"/>
    </source>
</evidence>
<dbReference type="InterPro" id="IPR051008">
    <property type="entry name" value="Telomere_Capping_Maintenance"/>
</dbReference>
<evidence type="ECO:0000256" key="2">
    <source>
        <dbReference type="ARBA" id="ARBA00022692"/>
    </source>
</evidence>
<evidence type="ECO:0000256" key="4">
    <source>
        <dbReference type="ARBA" id="ARBA00023136"/>
    </source>
</evidence>
<dbReference type="Proteomes" id="UP001491310">
    <property type="component" value="Unassembled WGS sequence"/>
</dbReference>
<dbReference type="PANTHER" id="PTHR35518:SF2">
    <property type="entry name" value="MAINTENANCE OF TELOMERE CAPPING PROTEIN 6"/>
    <property type="match status" value="1"/>
</dbReference>
<evidence type="ECO:0000313" key="6">
    <source>
        <dbReference type="Proteomes" id="UP001491310"/>
    </source>
</evidence>
<dbReference type="InterPro" id="IPR017946">
    <property type="entry name" value="PLC-like_Pdiesterase_TIM-brl"/>
</dbReference>
<comment type="subcellular location">
    <subcellularLocation>
        <location evidence="1">Membrane</location>
    </subcellularLocation>
</comment>
<evidence type="ECO:0000256" key="3">
    <source>
        <dbReference type="ARBA" id="ARBA00022989"/>
    </source>
</evidence>
<keyword evidence="6" id="KW-1185">Reference proteome</keyword>
<dbReference type="SUPFAM" id="SSF51695">
    <property type="entry name" value="PLC-like phosphodiesterases"/>
    <property type="match status" value="1"/>
</dbReference>
<sequence>MSEGLFKTSVRKGIPSGVICKATQWCDLDGLCTEVCERGSVKVDVWLSNAIKTQLQLVRRLPFCLAALLGTHNSAITLADGYGNRDEYFQQYFKWIRWVSSNSILRTNDQYFSLTDQLNMGVRAVELDTHWVEGELRIAHCGGFHAAPFNVLIRAVNVVASLLGHPIHWDTETVGCNPSLSSIPVTMQRSFADALAELSTWLALPENKDEFIVVFLDDQMDLQQWGFLPQLLKEIQNGFPVGSIYTPPDHAKHGGVSWPSIDDLLLDGKRIMFVSGEDYGPAMAPLIFERNNGTVCGWQEPPLSDFDGTTDCVADRRPLFPGNRHTLTGTLFRVTTCELLYGPLNCDFVWKSDNLPVLDELSLPAVAACGVQDESALCAVISSKDGRWRAVPCSANMPSACRSPGGEWSLGRGQRGVCAYGEKFDVPHHAKENLALQRLLYKLGASAAWLPLQSPDWSVPAQANAAEAR</sequence>
<evidence type="ECO:0008006" key="7">
    <source>
        <dbReference type="Google" id="ProtNLM"/>
    </source>
</evidence>
<keyword evidence="3" id="KW-1133">Transmembrane helix</keyword>
<protein>
    <recommendedName>
        <fullName evidence="7">PLC-like phosphodiesterase</fullName>
    </recommendedName>
</protein>
<keyword evidence="2" id="KW-0812">Transmembrane</keyword>
<comment type="caution">
    <text evidence="5">The sequence shown here is derived from an EMBL/GenBank/DDBJ whole genome shotgun (WGS) entry which is preliminary data.</text>
</comment>
<keyword evidence="4" id="KW-0472">Membrane</keyword>
<reference evidence="5 6" key="1">
    <citation type="journal article" date="2024" name="Nat. Commun.">
        <title>Phylogenomics reveals the evolutionary origins of lichenization in chlorophyte algae.</title>
        <authorList>
            <person name="Puginier C."/>
            <person name="Libourel C."/>
            <person name="Otte J."/>
            <person name="Skaloud P."/>
            <person name="Haon M."/>
            <person name="Grisel S."/>
            <person name="Petersen M."/>
            <person name="Berrin J.G."/>
            <person name="Delaux P.M."/>
            <person name="Dal Grande F."/>
            <person name="Keller J."/>
        </authorList>
    </citation>
    <scope>NUCLEOTIDE SEQUENCE [LARGE SCALE GENOMIC DNA]</scope>
    <source>
        <strain evidence="5 6">SAG 216-7</strain>
    </source>
</reference>
<dbReference type="Gene3D" id="3.20.20.190">
    <property type="entry name" value="Phosphatidylinositol (PI) phosphodiesterase"/>
    <property type="match status" value="1"/>
</dbReference>
<accession>A0ABR2YYE0</accession>
<dbReference type="EMBL" id="JALJOT010000003">
    <property type="protein sequence ID" value="KAK9916882.1"/>
    <property type="molecule type" value="Genomic_DNA"/>
</dbReference>
<proteinExistence type="predicted"/>
<name>A0ABR2YYE0_9CHLO</name>
<dbReference type="PANTHER" id="PTHR35518">
    <property type="entry name" value="MAINTENANCE OF TELOMOERE CAPPING"/>
    <property type="match status" value="1"/>
</dbReference>